<dbReference type="InterPro" id="IPR014729">
    <property type="entry name" value="Rossmann-like_a/b/a_fold"/>
</dbReference>
<organism evidence="3 4">
    <name type="scientific">Desulforamulus reducens (strain ATCC BAA-1160 / DSM 100696 / MI-1)</name>
    <name type="common">Desulfotomaculum reducens</name>
    <dbReference type="NCBI Taxonomy" id="349161"/>
    <lineage>
        <taxon>Bacteria</taxon>
        <taxon>Bacillati</taxon>
        <taxon>Bacillota</taxon>
        <taxon>Clostridia</taxon>
        <taxon>Eubacteriales</taxon>
        <taxon>Peptococcaceae</taxon>
        <taxon>Desulforamulus</taxon>
    </lineage>
</organism>
<name>A4J5N1_DESRM</name>
<dbReference type="InterPro" id="IPR006016">
    <property type="entry name" value="UspA"/>
</dbReference>
<accession>A4J5N1</accession>
<dbReference type="CDD" id="cd00293">
    <property type="entry name" value="USP-like"/>
    <property type="match status" value="1"/>
</dbReference>
<evidence type="ECO:0000313" key="3">
    <source>
        <dbReference type="EMBL" id="ABO50384.1"/>
    </source>
</evidence>
<reference evidence="3 4" key="1">
    <citation type="submission" date="2007-03" db="EMBL/GenBank/DDBJ databases">
        <title>Complete sequence of Desulfotomaculum reducens MI-1.</title>
        <authorList>
            <consortium name="US DOE Joint Genome Institute"/>
            <person name="Copeland A."/>
            <person name="Lucas S."/>
            <person name="Lapidus A."/>
            <person name="Barry K."/>
            <person name="Detter J.C."/>
            <person name="Glavina del Rio T."/>
            <person name="Hammon N."/>
            <person name="Israni S."/>
            <person name="Dalin E."/>
            <person name="Tice H."/>
            <person name="Pitluck S."/>
            <person name="Sims D."/>
            <person name="Brettin T."/>
            <person name="Bruce D."/>
            <person name="Han C."/>
            <person name="Tapia R."/>
            <person name="Schmutz J."/>
            <person name="Larimer F."/>
            <person name="Land M."/>
            <person name="Hauser L."/>
            <person name="Kyrpides N."/>
            <person name="Kim E."/>
            <person name="Tebo B.M."/>
            <person name="Richardson P."/>
        </authorList>
    </citation>
    <scope>NUCLEOTIDE SEQUENCE [LARGE SCALE GENOMIC DNA]</scope>
    <source>
        <strain evidence="3 4">MI-1</strain>
    </source>
</reference>
<evidence type="ECO:0000259" key="2">
    <source>
        <dbReference type="Pfam" id="PF00582"/>
    </source>
</evidence>
<dbReference type="OrthoDB" id="6117544at2"/>
<feature type="domain" description="UspA" evidence="2">
    <location>
        <begin position="1"/>
        <end position="147"/>
    </location>
</feature>
<dbReference type="Proteomes" id="UP000001556">
    <property type="component" value="Chromosome"/>
</dbReference>
<dbReference type="STRING" id="349161.Dred_1860"/>
<dbReference type="RefSeq" id="WP_011878196.1">
    <property type="nucleotide sequence ID" value="NC_009253.1"/>
</dbReference>
<protein>
    <submittedName>
        <fullName evidence="3">UspA domain protein</fullName>
    </submittedName>
</protein>
<dbReference type="Gene3D" id="3.40.50.620">
    <property type="entry name" value="HUPs"/>
    <property type="match status" value="1"/>
</dbReference>
<comment type="similarity">
    <text evidence="1">Belongs to the universal stress protein A family.</text>
</comment>
<gene>
    <name evidence="3" type="ordered locus">Dred_1860</name>
</gene>
<sequence length="147" mass="16861">MFKHILLAVHGDEKSGFLEKVLEFCKDIKPEITLMHVVETNLAHYGYVDQLASGISKDQFINYIYRMANEKQEEIISHFEKKVREMEIGFQWKVKEGKPHKEILQELNEGSYDLLILGTKPKAPGNTSSKVKESVLRDLATSVLVIK</sequence>
<dbReference type="PANTHER" id="PTHR46268:SF6">
    <property type="entry name" value="UNIVERSAL STRESS PROTEIN UP12"/>
    <property type="match status" value="1"/>
</dbReference>
<keyword evidence="4" id="KW-1185">Reference proteome</keyword>
<dbReference type="SUPFAM" id="SSF52402">
    <property type="entry name" value="Adenine nucleotide alpha hydrolases-like"/>
    <property type="match status" value="1"/>
</dbReference>
<dbReference type="KEGG" id="drm:Dred_1860"/>
<dbReference type="PANTHER" id="PTHR46268">
    <property type="entry name" value="STRESS RESPONSE PROTEIN NHAX"/>
    <property type="match status" value="1"/>
</dbReference>
<evidence type="ECO:0000256" key="1">
    <source>
        <dbReference type="ARBA" id="ARBA00008791"/>
    </source>
</evidence>
<dbReference type="HOGENOM" id="CLU_1765101_0_0_9"/>
<proteinExistence type="inferred from homology"/>
<evidence type="ECO:0000313" key="4">
    <source>
        <dbReference type="Proteomes" id="UP000001556"/>
    </source>
</evidence>
<dbReference type="AlphaFoldDB" id="A4J5N1"/>
<dbReference type="Pfam" id="PF00582">
    <property type="entry name" value="Usp"/>
    <property type="match status" value="1"/>
</dbReference>
<dbReference type="EMBL" id="CP000612">
    <property type="protein sequence ID" value="ABO50384.1"/>
    <property type="molecule type" value="Genomic_DNA"/>
</dbReference>